<dbReference type="GO" id="GO:0000786">
    <property type="term" value="C:nucleosome"/>
    <property type="evidence" value="ECO:0007669"/>
    <property type="project" value="InterPro"/>
</dbReference>
<feature type="compositionally biased region" description="Polar residues" evidence="2">
    <location>
        <begin position="45"/>
        <end position="61"/>
    </location>
</feature>
<evidence type="ECO:0000256" key="1">
    <source>
        <dbReference type="ARBA" id="ARBA00010343"/>
    </source>
</evidence>
<dbReference type="VEuPathDB" id="GiardiaDB:QR46_1102"/>
<dbReference type="InterPro" id="IPR000164">
    <property type="entry name" value="Histone_H3/CENP-A"/>
</dbReference>
<dbReference type="GO" id="GO:0003677">
    <property type="term" value="F:DNA binding"/>
    <property type="evidence" value="ECO:0007669"/>
    <property type="project" value="InterPro"/>
</dbReference>
<dbReference type="PANTHER" id="PTHR45810:SF1">
    <property type="entry name" value="HISTONE H3-LIKE CENTROMERIC PROTEIN A"/>
    <property type="match status" value="1"/>
</dbReference>
<feature type="compositionally biased region" description="Polar residues" evidence="2">
    <location>
        <begin position="14"/>
        <end position="24"/>
    </location>
</feature>
<comment type="caution">
    <text evidence="4">The sequence shown here is derived from an EMBL/GenBank/DDBJ whole genome shotgun (WGS) entry which is preliminary data.</text>
</comment>
<gene>
    <name evidence="4" type="ORF">GSB_20037</name>
</gene>
<dbReference type="InterPro" id="IPR009072">
    <property type="entry name" value="Histone-fold"/>
</dbReference>
<organism evidence="4 5">
    <name type="scientific">Giardia intestinalis</name>
    <name type="common">Giardia lamblia</name>
    <dbReference type="NCBI Taxonomy" id="5741"/>
    <lineage>
        <taxon>Eukaryota</taxon>
        <taxon>Metamonada</taxon>
        <taxon>Diplomonadida</taxon>
        <taxon>Hexamitidae</taxon>
        <taxon>Giardiinae</taxon>
        <taxon>Giardia</taxon>
    </lineage>
</organism>
<name>V6TZJ5_GIAIN</name>
<dbReference type="OrthoDB" id="10250851at2759"/>
<dbReference type="AlphaFoldDB" id="V6TZJ5"/>
<sequence>VKGKFSTWKKQKMSGGSRSQVTRNTGHRRREGSGRNLMPSAAMNIRQSRSKGSSDPFSSMSRRPVRVSNMEREIYHYQHNVDTLIQKLPFARLVQELVEQIAQRDGARGPYRFQGMAMEALQSATEEYIVELFSTALLATYHANRVTLMSKDILLVLRIQQRNLNSLR</sequence>
<reference evidence="4 5" key="2">
    <citation type="journal article" date="2013" name="Genome Biol. Evol.">
        <title>Genome sequencing of Giardia lamblia genotypes A2 and B isolates (DH and GS) and comparative analysis with the genomes of genotypes A1 and E (WB and Pig).</title>
        <authorList>
            <person name="Adam R.D."/>
            <person name="Dahlstrom E.W."/>
            <person name="Martens C.A."/>
            <person name="Bruno D.P."/>
            <person name="Barbian K.D."/>
            <person name="Ricklefs S.M."/>
            <person name="Hernandez M.M."/>
            <person name="Narla N.P."/>
            <person name="Patel R.B."/>
            <person name="Porcella S.F."/>
            <person name="Nash T.E."/>
        </authorList>
    </citation>
    <scope>NUCLEOTIDE SEQUENCE [LARGE SCALE GENOMIC DNA]</scope>
    <source>
        <strain evidence="4 5">GS</strain>
    </source>
</reference>
<dbReference type="InterPro" id="IPR007125">
    <property type="entry name" value="H2A/H2B/H3"/>
</dbReference>
<dbReference type="Gene3D" id="1.10.20.10">
    <property type="entry name" value="Histone, subunit A"/>
    <property type="match status" value="1"/>
</dbReference>
<dbReference type="SMART" id="SM00428">
    <property type="entry name" value="H3"/>
    <property type="match status" value="1"/>
</dbReference>
<dbReference type="VEuPathDB" id="GiardiaDB:DHA2_20037"/>
<evidence type="ECO:0000259" key="3">
    <source>
        <dbReference type="Pfam" id="PF00125"/>
    </source>
</evidence>
<evidence type="ECO:0000313" key="5">
    <source>
        <dbReference type="Proteomes" id="UP000018040"/>
    </source>
</evidence>
<dbReference type="EMBL" id="AHHH01000024">
    <property type="protein sequence ID" value="ESU44358.1"/>
    <property type="molecule type" value="Genomic_DNA"/>
</dbReference>
<feature type="non-terminal residue" evidence="4">
    <location>
        <position position="1"/>
    </location>
</feature>
<proteinExistence type="inferred from homology"/>
<dbReference type="SUPFAM" id="SSF47113">
    <property type="entry name" value="Histone-fold"/>
    <property type="match status" value="1"/>
</dbReference>
<feature type="compositionally biased region" description="Basic residues" evidence="2">
    <location>
        <begin position="1"/>
        <end position="12"/>
    </location>
</feature>
<accession>V6TZJ5</accession>
<dbReference type="PANTHER" id="PTHR45810">
    <property type="entry name" value="HISTONE H3.2"/>
    <property type="match status" value="1"/>
</dbReference>
<dbReference type="Proteomes" id="UP000018040">
    <property type="component" value="Unassembled WGS sequence"/>
</dbReference>
<dbReference type="Pfam" id="PF00125">
    <property type="entry name" value="Histone"/>
    <property type="match status" value="1"/>
</dbReference>
<evidence type="ECO:0000313" key="4">
    <source>
        <dbReference type="EMBL" id="ESU44358.1"/>
    </source>
</evidence>
<feature type="region of interest" description="Disordered" evidence="2">
    <location>
        <begin position="1"/>
        <end position="63"/>
    </location>
</feature>
<feature type="domain" description="Core Histone H2A/H2B/H3" evidence="3">
    <location>
        <begin position="68"/>
        <end position="159"/>
    </location>
</feature>
<dbReference type="VEuPathDB" id="GiardiaDB:GL50803_0020037"/>
<evidence type="ECO:0000256" key="2">
    <source>
        <dbReference type="SAM" id="MobiDB-lite"/>
    </source>
</evidence>
<dbReference type="GO" id="GO:0046982">
    <property type="term" value="F:protein heterodimerization activity"/>
    <property type="evidence" value="ECO:0007669"/>
    <property type="project" value="InterPro"/>
</dbReference>
<protein>
    <submittedName>
        <fullName evidence="4">Histone H3</fullName>
    </submittedName>
</protein>
<dbReference type="GO" id="GO:0030527">
    <property type="term" value="F:structural constituent of chromatin"/>
    <property type="evidence" value="ECO:0007669"/>
    <property type="project" value="InterPro"/>
</dbReference>
<dbReference type="VEuPathDB" id="GiardiaDB:GL50581_2099"/>
<comment type="similarity">
    <text evidence="1">Belongs to the histone H3 family.</text>
</comment>
<reference evidence="5" key="1">
    <citation type="submission" date="2012-02" db="EMBL/GenBank/DDBJ databases">
        <title>Genome sequencing of Giardia lamblia Genotypes A2 and B isolates (DH and GS) and comparative analysis with the genomes of Genotypes A1 and E (WB and Pig).</title>
        <authorList>
            <person name="Adam R."/>
            <person name="Dahlstrom E."/>
            <person name="Martens C."/>
            <person name="Bruno D."/>
            <person name="Barbian K."/>
            <person name="Porcella S.F."/>
            <person name="Nash T."/>
        </authorList>
    </citation>
    <scope>NUCLEOTIDE SEQUENCE</scope>
    <source>
        <strain evidence="5">GS</strain>
    </source>
</reference>